<dbReference type="GO" id="GO:0015074">
    <property type="term" value="P:DNA integration"/>
    <property type="evidence" value="ECO:0007669"/>
    <property type="project" value="TreeGrafter"/>
</dbReference>
<dbReference type="GO" id="GO:0031297">
    <property type="term" value="P:replication fork processing"/>
    <property type="evidence" value="ECO:0007669"/>
    <property type="project" value="TreeGrafter"/>
</dbReference>
<reference evidence="1" key="1">
    <citation type="submission" date="2020-08" db="EMBL/GenBank/DDBJ databases">
        <title>Multicomponent nature underlies the extraordinary mechanical properties of spider dragline silk.</title>
        <authorList>
            <person name="Kono N."/>
            <person name="Nakamura H."/>
            <person name="Mori M."/>
            <person name="Yoshida Y."/>
            <person name="Ohtoshi R."/>
            <person name="Malay A.D."/>
            <person name="Moran D.A.P."/>
            <person name="Tomita M."/>
            <person name="Numata K."/>
            <person name="Arakawa K."/>
        </authorList>
    </citation>
    <scope>NUCLEOTIDE SEQUENCE</scope>
</reference>
<organism evidence="1 2">
    <name type="scientific">Trichonephila clavipes</name>
    <name type="common">Golden silk orbweaver</name>
    <name type="synonym">Nephila clavipes</name>
    <dbReference type="NCBI Taxonomy" id="2585209"/>
    <lineage>
        <taxon>Eukaryota</taxon>
        <taxon>Metazoa</taxon>
        <taxon>Ecdysozoa</taxon>
        <taxon>Arthropoda</taxon>
        <taxon>Chelicerata</taxon>
        <taxon>Arachnida</taxon>
        <taxon>Araneae</taxon>
        <taxon>Araneomorphae</taxon>
        <taxon>Entelegynae</taxon>
        <taxon>Araneoidea</taxon>
        <taxon>Nephilidae</taxon>
        <taxon>Trichonephila</taxon>
    </lineage>
</organism>
<dbReference type="PANTHER" id="PTHR46060:SF2">
    <property type="entry name" value="HISTONE-LYSINE N-METHYLTRANSFERASE SETMAR"/>
    <property type="match status" value="1"/>
</dbReference>
<protein>
    <submittedName>
        <fullName evidence="1">Histone-lysine N-methyltransferase SETMAR</fullName>
    </submittedName>
</protein>
<dbReference type="GO" id="GO:0044547">
    <property type="term" value="F:DNA topoisomerase binding"/>
    <property type="evidence" value="ECO:0007669"/>
    <property type="project" value="TreeGrafter"/>
</dbReference>
<name>A0A8X6W2Z3_TRICX</name>
<dbReference type="Proteomes" id="UP000887159">
    <property type="component" value="Unassembled WGS sequence"/>
</dbReference>
<sequence length="91" mass="10489">MCGTCKRYCKNIRTCQRWFSKFRSWDLSLQESDRSGRPSKIDNDVLRSMLENNPHLTSRNIAEEFGIHHTFVGDHIKSFGGFAKAKCFGST</sequence>
<dbReference type="EMBL" id="BMAU01021377">
    <property type="protein sequence ID" value="GFY26846.1"/>
    <property type="molecule type" value="Genomic_DNA"/>
</dbReference>
<dbReference type="GO" id="GO:0035861">
    <property type="term" value="C:site of double-strand break"/>
    <property type="evidence" value="ECO:0007669"/>
    <property type="project" value="TreeGrafter"/>
</dbReference>
<keyword evidence="2" id="KW-1185">Reference proteome</keyword>
<dbReference type="GO" id="GO:0003690">
    <property type="term" value="F:double-stranded DNA binding"/>
    <property type="evidence" value="ECO:0007669"/>
    <property type="project" value="TreeGrafter"/>
</dbReference>
<comment type="caution">
    <text evidence="1">The sequence shown here is derived from an EMBL/GenBank/DDBJ whole genome shotgun (WGS) entry which is preliminary data.</text>
</comment>
<dbReference type="PANTHER" id="PTHR46060">
    <property type="entry name" value="MARINER MOS1 TRANSPOSASE-LIKE PROTEIN"/>
    <property type="match status" value="1"/>
</dbReference>
<dbReference type="AlphaFoldDB" id="A0A8X6W2Z3"/>
<evidence type="ECO:0000313" key="2">
    <source>
        <dbReference type="Proteomes" id="UP000887159"/>
    </source>
</evidence>
<dbReference type="GO" id="GO:0046975">
    <property type="term" value="F:histone H3K36 methyltransferase activity"/>
    <property type="evidence" value="ECO:0007669"/>
    <property type="project" value="TreeGrafter"/>
</dbReference>
<dbReference type="InterPro" id="IPR052709">
    <property type="entry name" value="Transposase-MT_Hybrid"/>
</dbReference>
<dbReference type="GO" id="GO:0000793">
    <property type="term" value="C:condensed chromosome"/>
    <property type="evidence" value="ECO:0007669"/>
    <property type="project" value="TreeGrafter"/>
</dbReference>
<dbReference type="GO" id="GO:0000729">
    <property type="term" value="P:DNA double-strand break processing"/>
    <property type="evidence" value="ECO:0007669"/>
    <property type="project" value="TreeGrafter"/>
</dbReference>
<dbReference type="GO" id="GO:0003697">
    <property type="term" value="F:single-stranded DNA binding"/>
    <property type="evidence" value="ECO:0007669"/>
    <property type="project" value="TreeGrafter"/>
</dbReference>
<dbReference type="GO" id="GO:0006303">
    <property type="term" value="P:double-strand break repair via nonhomologous end joining"/>
    <property type="evidence" value="ECO:0007669"/>
    <property type="project" value="TreeGrafter"/>
</dbReference>
<dbReference type="GO" id="GO:0044774">
    <property type="term" value="P:mitotic DNA integrity checkpoint signaling"/>
    <property type="evidence" value="ECO:0007669"/>
    <property type="project" value="TreeGrafter"/>
</dbReference>
<accession>A0A8X6W2Z3</accession>
<proteinExistence type="predicted"/>
<gene>
    <name evidence="1" type="primary">NCL1_63243</name>
    <name evidence="1" type="ORF">TNCV_4375921</name>
</gene>
<dbReference type="GO" id="GO:0005634">
    <property type="term" value="C:nucleus"/>
    <property type="evidence" value="ECO:0007669"/>
    <property type="project" value="TreeGrafter"/>
</dbReference>
<dbReference type="GO" id="GO:0042800">
    <property type="term" value="F:histone H3K4 methyltransferase activity"/>
    <property type="evidence" value="ECO:0007669"/>
    <property type="project" value="TreeGrafter"/>
</dbReference>
<dbReference type="GO" id="GO:0000014">
    <property type="term" value="F:single-stranded DNA endodeoxyribonuclease activity"/>
    <property type="evidence" value="ECO:0007669"/>
    <property type="project" value="TreeGrafter"/>
</dbReference>
<evidence type="ECO:0000313" key="1">
    <source>
        <dbReference type="EMBL" id="GFY26846.1"/>
    </source>
</evidence>